<evidence type="ECO:0000313" key="2">
    <source>
        <dbReference type="EMBL" id="MFK2917920.1"/>
    </source>
</evidence>
<keyword evidence="1" id="KW-1133">Transmembrane helix</keyword>
<proteinExistence type="predicted"/>
<name>A0ABW8K4U5_9GAMM</name>
<gene>
    <name evidence="2" type="ORF">ISS97_11660</name>
</gene>
<evidence type="ECO:0000313" key="3">
    <source>
        <dbReference type="Proteomes" id="UP001620408"/>
    </source>
</evidence>
<organism evidence="2 3">
    <name type="scientific">Dyella koreensis</name>
    <dbReference type="NCBI Taxonomy" id="311235"/>
    <lineage>
        <taxon>Bacteria</taxon>
        <taxon>Pseudomonadati</taxon>
        <taxon>Pseudomonadota</taxon>
        <taxon>Gammaproteobacteria</taxon>
        <taxon>Lysobacterales</taxon>
        <taxon>Rhodanobacteraceae</taxon>
        <taxon>Dyella</taxon>
    </lineage>
</organism>
<keyword evidence="1" id="KW-0472">Membrane</keyword>
<dbReference type="EMBL" id="JADIKD010000010">
    <property type="protein sequence ID" value="MFK2917920.1"/>
    <property type="molecule type" value="Genomic_DNA"/>
</dbReference>
<dbReference type="Proteomes" id="UP001620408">
    <property type="component" value="Unassembled WGS sequence"/>
</dbReference>
<sequence length="212" mass="23024">MKLSVDTGKDCARAWEAMPWALQDNDPQRQDEWLMQHLAQCESCRAEFEQQSRLRMAVSLPSDVPVDAEAGLRRLMARLDAPDADDMPPRARATSWVTRALVAAVLVQAVGIGVLGARLWSAQEAQPSYRTLSQHAPPTAPGAIHVVPDGTMRLADWNALLHELQLQVAGGPNDVGAYTVVPVNIASASPDTLRKLRASRSIRLAEPVAPTP</sequence>
<accession>A0ABW8K4U5</accession>
<reference evidence="2 3" key="1">
    <citation type="submission" date="2020-10" db="EMBL/GenBank/DDBJ databases">
        <title>Phylogeny of dyella-like bacteria.</title>
        <authorList>
            <person name="Fu J."/>
        </authorList>
    </citation>
    <scope>NUCLEOTIDE SEQUENCE [LARGE SCALE GENOMIC DNA]</scope>
    <source>
        <strain evidence="2 3">BB4</strain>
    </source>
</reference>
<keyword evidence="1" id="KW-0812">Transmembrane</keyword>
<protein>
    <submittedName>
        <fullName evidence="2">Zf-HC2 domain-containing protein</fullName>
    </submittedName>
</protein>
<evidence type="ECO:0000256" key="1">
    <source>
        <dbReference type="SAM" id="Phobius"/>
    </source>
</evidence>
<keyword evidence="3" id="KW-1185">Reference proteome</keyword>
<comment type="caution">
    <text evidence="2">The sequence shown here is derived from an EMBL/GenBank/DDBJ whole genome shotgun (WGS) entry which is preliminary data.</text>
</comment>
<feature type="transmembrane region" description="Helical" evidence="1">
    <location>
        <begin position="100"/>
        <end position="120"/>
    </location>
</feature>
<dbReference type="RefSeq" id="WP_379986504.1">
    <property type="nucleotide sequence ID" value="NZ_JADIKD010000010.1"/>
</dbReference>